<dbReference type="Proteomes" id="UP000003100">
    <property type="component" value="Unassembled WGS sequence"/>
</dbReference>
<dbReference type="GeneID" id="86821449"/>
<accession>C0CH52</accession>
<dbReference type="HOGENOM" id="CLU_032013_1_0_9"/>
<dbReference type="AlphaFoldDB" id="C0CH52"/>
<dbReference type="PATRIC" id="fig|476272.21.peg.3170"/>
<sequence>MKKVDIKHKFFYYDEAEEPVMHVKSGDQIQFESEDCFQNLLTDESVVKSDLLKKGVIINPSNGPVYVDGAKPGDTLKVHIDDIELTDRYGTMALIAEEFGVLGKYFEKEETVKVPIIDGIAEFFGGKVKIPVKPMVGVLAVTPKGDAAPTSTPGTYGGNMDCKYINKGTTLYLPVAVEGALLGMGDVHALQGDGEVLASLECPAKITVTIEVIPGRQEQWPVLETEDCWYVLTSGEDIDEANPLALEAMAEFLIKRGAGLDKIEWLMMMGIVGNIEICQIVDPKQTARFGMPKSIAGDIRF</sequence>
<reference evidence="1 2" key="2">
    <citation type="submission" date="2009-02" db="EMBL/GenBank/DDBJ databases">
        <title>Draft genome sequence of Blautia hydrogenotrophica DSM 10507 (Ruminococcus hydrogenotrophicus DSM 10507).</title>
        <authorList>
            <person name="Sudarsanam P."/>
            <person name="Ley R."/>
            <person name="Guruge J."/>
            <person name="Turnbaugh P.J."/>
            <person name="Mahowald M."/>
            <person name="Liep D."/>
            <person name="Gordon J."/>
        </authorList>
    </citation>
    <scope>NUCLEOTIDE SEQUENCE [LARGE SCALE GENOMIC DNA]</scope>
    <source>
        <strain evidence="2">DSM 10507 / JCM 14656 / S5a33</strain>
    </source>
</reference>
<gene>
    <name evidence="1" type="ORF">RUMHYD_00165</name>
</gene>
<evidence type="ECO:0000313" key="2">
    <source>
        <dbReference type="Proteomes" id="UP000003100"/>
    </source>
</evidence>
<dbReference type="EMBL" id="ACBZ01000004">
    <property type="protein sequence ID" value="EEG50871.1"/>
    <property type="molecule type" value="Genomic_DNA"/>
</dbReference>
<comment type="caution">
    <text evidence="1">The sequence shown here is derived from an EMBL/GenBank/DDBJ whole genome shotgun (WGS) entry which is preliminary data.</text>
</comment>
<dbReference type="PANTHER" id="PTHR31891:SF1">
    <property type="entry name" value="FORMAMIDASE C869.04-RELATED"/>
    <property type="match status" value="1"/>
</dbReference>
<dbReference type="eggNOG" id="COG2421">
    <property type="taxonomic scope" value="Bacteria"/>
</dbReference>
<evidence type="ECO:0008006" key="3">
    <source>
        <dbReference type="Google" id="ProtNLM"/>
    </source>
</evidence>
<organism evidence="1 2">
    <name type="scientific">Blautia hydrogenotrophica (strain DSM 10507 / JCM 14656 / S5a33)</name>
    <name type="common">Ruminococcus hydrogenotrophicus</name>
    <dbReference type="NCBI Taxonomy" id="476272"/>
    <lineage>
        <taxon>Bacteria</taxon>
        <taxon>Bacillati</taxon>
        <taxon>Bacillota</taxon>
        <taxon>Clostridia</taxon>
        <taxon>Lachnospirales</taxon>
        <taxon>Lachnospiraceae</taxon>
        <taxon>Blautia</taxon>
    </lineage>
</organism>
<dbReference type="RefSeq" id="WP_005944893.1">
    <property type="nucleotide sequence ID" value="NZ_CP136423.1"/>
</dbReference>
<dbReference type="SUPFAM" id="SSF141130">
    <property type="entry name" value="Acetamidase/Formamidase-like"/>
    <property type="match status" value="1"/>
</dbReference>
<dbReference type="Gene3D" id="2.40.10.120">
    <property type="match status" value="1"/>
</dbReference>
<dbReference type="Pfam" id="PF03069">
    <property type="entry name" value="FmdA_AmdA"/>
    <property type="match status" value="2"/>
</dbReference>
<dbReference type="PANTHER" id="PTHR31891">
    <property type="entry name" value="FORMAMIDASE C869.04-RELATED"/>
    <property type="match status" value="1"/>
</dbReference>
<dbReference type="GO" id="GO:0016811">
    <property type="term" value="F:hydrolase activity, acting on carbon-nitrogen (but not peptide) bonds, in linear amides"/>
    <property type="evidence" value="ECO:0007669"/>
    <property type="project" value="InterPro"/>
</dbReference>
<proteinExistence type="predicted"/>
<keyword evidence="2" id="KW-1185">Reference proteome</keyword>
<name>C0CH52_BLAHS</name>
<reference evidence="1 2" key="1">
    <citation type="submission" date="2009-01" db="EMBL/GenBank/DDBJ databases">
        <authorList>
            <person name="Fulton L."/>
            <person name="Clifton S."/>
            <person name="Fulton B."/>
            <person name="Xu J."/>
            <person name="Minx P."/>
            <person name="Pepin K.H."/>
            <person name="Johnson M."/>
            <person name="Bhonagiri V."/>
            <person name="Nash W.E."/>
            <person name="Mardis E.R."/>
            <person name="Wilson R.K."/>
        </authorList>
    </citation>
    <scope>NUCLEOTIDE SEQUENCE [LARGE SCALE GENOMIC DNA]</scope>
    <source>
        <strain evidence="2">DSM 10507 / JCM 14656 / S5a33</strain>
    </source>
</reference>
<protein>
    <recommendedName>
        <fullName evidence="3">Formamidase</fullName>
    </recommendedName>
</protein>
<evidence type="ECO:0000313" key="1">
    <source>
        <dbReference type="EMBL" id="EEG50871.1"/>
    </source>
</evidence>
<dbReference type="InterPro" id="IPR004304">
    <property type="entry name" value="FmdA_AmdA"/>
</dbReference>
<dbReference type="Gene3D" id="2.60.120.580">
    <property type="entry name" value="Acetamidase/Formamidase-like domains"/>
    <property type="match status" value="1"/>
</dbReference>
<dbReference type="Gene3D" id="3.10.28.20">
    <property type="entry name" value="Acetamidase/Formamidase-like domains"/>
    <property type="match status" value="1"/>
</dbReference>